<dbReference type="GO" id="GO:0004735">
    <property type="term" value="F:pyrroline-5-carboxylate reductase activity"/>
    <property type="evidence" value="ECO:0007669"/>
    <property type="project" value="UniProtKB-UniRule"/>
</dbReference>
<evidence type="ECO:0000313" key="12">
    <source>
        <dbReference type="Proteomes" id="UP000824204"/>
    </source>
</evidence>
<dbReference type="AlphaFoldDB" id="A0A9D1V711"/>
<dbReference type="Proteomes" id="UP000824204">
    <property type="component" value="Unassembled WGS sequence"/>
</dbReference>
<reference evidence="11" key="2">
    <citation type="submission" date="2021-04" db="EMBL/GenBank/DDBJ databases">
        <authorList>
            <person name="Gilroy R."/>
        </authorList>
    </citation>
    <scope>NUCLEOTIDE SEQUENCE</scope>
    <source>
        <strain evidence="11">811</strain>
    </source>
</reference>
<dbReference type="HAMAP" id="MF_01925">
    <property type="entry name" value="P5C_reductase"/>
    <property type="match status" value="1"/>
</dbReference>
<organism evidence="11 12">
    <name type="scientific">Candidatus Borkfalkia faecipullorum</name>
    <dbReference type="NCBI Taxonomy" id="2838510"/>
    <lineage>
        <taxon>Bacteria</taxon>
        <taxon>Bacillati</taxon>
        <taxon>Bacillota</taxon>
        <taxon>Clostridia</taxon>
        <taxon>Christensenellales</taxon>
        <taxon>Christensenellaceae</taxon>
        <taxon>Candidatus Borkfalkia</taxon>
    </lineage>
</organism>
<comment type="catalytic activity">
    <reaction evidence="6">
        <text>L-proline + NADP(+) = (S)-1-pyrroline-5-carboxylate + NADPH + 2 H(+)</text>
        <dbReference type="Rhea" id="RHEA:14109"/>
        <dbReference type="ChEBI" id="CHEBI:15378"/>
        <dbReference type="ChEBI" id="CHEBI:17388"/>
        <dbReference type="ChEBI" id="CHEBI:57783"/>
        <dbReference type="ChEBI" id="CHEBI:58349"/>
        <dbReference type="ChEBI" id="CHEBI:60039"/>
        <dbReference type="EC" id="1.5.1.2"/>
    </reaction>
</comment>
<keyword evidence="4 6" id="KW-0560">Oxidoreductase</keyword>
<dbReference type="Pfam" id="PF14748">
    <property type="entry name" value="P5CR_dimer"/>
    <property type="match status" value="1"/>
</dbReference>
<keyword evidence="6" id="KW-0963">Cytoplasm</keyword>
<evidence type="ECO:0000256" key="4">
    <source>
        <dbReference type="ARBA" id="ARBA00023002"/>
    </source>
</evidence>
<evidence type="ECO:0000256" key="2">
    <source>
        <dbReference type="ARBA" id="ARBA00022650"/>
    </source>
</evidence>
<name>A0A9D1V711_9FIRM</name>
<sequence length="267" mass="28455">MKKQYKLGVIGGGFMAQAIIGGIDFIKPKKIIVSDPSAAAREKLTYLGVNVTENNRDVADNCEYLLLAVKPQTFPAVAESLKGVPVEKVISIMAGVKKQVIRDALFGQTKVVRVMPNLPCSIGFGMTTIDLADFENDVDDCAFVQEIFNRIGNVLVVPEEKLNAVTGISGSGPAYVYLFIDGLIKAGIAQGLDEEEAKTLAVNTVVGGAEMVVHSEDKTIDEMVAAVCSKGGTTIQAVDSFKRDDLEGVIGRAVAACVKRAEELSEN</sequence>
<evidence type="ECO:0000256" key="8">
    <source>
        <dbReference type="PIRSR" id="PIRSR000193-1"/>
    </source>
</evidence>
<evidence type="ECO:0000256" key="1">
    <source>
        <dbReference type="ARBA" id="ARBA00005525"/>
    </source>
</evidence>
<dbReference type="GO" id="GO:0055129">
    <property type="term" value="P:L-proline biosynthetic process"/>
    <property type="evidence" value="ECO:0007669"/>
    <property type="project" value="UniProtKB-UniRule"/>
</dbReference>
<accession>A0A9D1V711</accession>
<dbReference type="InterPro" id="IPR029036">
    <property type="entry name" value="P5CR_dimer"/>
</dbReference>
<comment type="pathway">
    <text evidence="6">Amino-acid biosynthesis; L-proline biosynthesis; L-proline from L-glutamate 5-semialdehyde: step 1/1.</text>
</comment>
<feature type="binding site" evidence="8">
    <location>
        <position position="55"/>
    </location>
    <ligand>
        <name>NADPH</name>
        <dbReference type="ChEBI" id="CHEBI:57783"/>
    </ligand>
</feature>
<dbReference type="GO" id="GO:0005737">
    <property type="term" value="C:cytoplasm"/>
    <property type="evidence" value="ECO:0007669"/>
    <property type="project" value="UniProtKB-SubCell"/>
</dbReference>
<dbReference type="InterPro" id="IPR000304">
    <property type="entry name" value="Pyrroline-COOH_reductase"/>
</dbReference>
<dbReference type="SUPFAM" id="SSF51735">
    <property type="entry name" value="NAD(P)-binding Rossmann-fold domains"/>
    <property type="match status" value="1"/>
</dbReference>
<keyword evidence="6" id="KW-0028">Amino-acid biosynthesis</keyword>
<dbReference type="InterPro" id="IPR028939">
    <property type="entry name" value="P5C_Rdtase_cat_N"/>
</dbReference>
<keyword evidence="2 6" id="KW-0641">Proline biosynthesis</keyword>
<dbReference type="EMBL" id="DXFX01000034">
    <property type="protein sequence ID" value="HIX07320.1"/>
    <property type="molecule type" value="Genomic_DNA"/>
</dbReference>
<dbReference type="InterPro" id="IPR036291">
    <property type="entry name" value="NAD(P)-bd_dom_sf"/>
</dbReference>
<keyword evidence="3 6" id="KW-0521">NADP</keyword>
<dbReference type="SUPFAM" id="SSF48179">
    <property type="entry name" value="6-phosphogluconate dehydrogenase C-terminal domain-like"/>
    <property type="match status" value="1"/>
</dbReference>
<dbReference type="InterPro" id="IPR008927">
    <property type="entry name" value="6-PGluconate_DH-like_C_sf"/>
</dbReference>
<evidence type="ECO:0000256" key="6">
    <source>
        <dbReference type="HAMAP-Rule" id="MF_01925"/>
    </source>
</evidence>
<dbReference type="EC" id="1.5.1.2" evidence="6 7"/>
<evidence type="ECO:0000256" key="5">
    <source>
        <dbReference type="ARBA" id="ARBA00058118"/>
    </source>
</evidence>
<comment type="catalytic activity">
    <reaction evidence="6">
        <text>L-proline + NAD(+) = (S)-1-pyrroline-5-carboxylate + NADH + 2 H(+)</text>
        <dbReference type="Rhea" id="RHEA:14105"/>
        <dbReference type="ChEBI" id="CHEBI:15378"/>
        <dbReference type="ChEBI" id="CHEBI:17388"/>
        <dbReference type="ChEBI" id="CHEBI:57540"/>
        <dbReference type="ChEBI" id="CHEBI:57945"/>
        <dbReference type="ChEBI" id="CHEBI:60039"/>
        <dbReference type="EC" id="1.5.1.2"/>
    </reaction>
</comment>
<feature type="binding site" evidence="8">
    <location>
        <begin position="10"/>
        <end position="15"/>
    </location>
    <ligand>
        <name>NADP(+)</name>
        <dbReference type="ChEBI" id="CHEBI:58349"/>
    </ligand>
</feature>
<evidence type="ECO:0000256" key="3">
    <source>
        <dbReference type="ARBA" id="ARBA00022857"/>
    </source>
</evidence>
<dbReference type="PIRSF" id="PIRSF000193">
    <property type="entry name" value="Pyrrol-5-carb_rd"/>
    <property type="match status" value="1"/>
</dbReference>
<dbReference type="PANTHER" id="PTHR11645:SF0">
    <property type="entry name" value="PYRROLINE-5-CARBOXYLATE REDUCTASE 3"/>
    <property type="match status" value="1"/>
</dbReference>
<reference evidence="11" key="1">
    <citation type="journal article" date="2021" name="PeerJ">
        <title>Extensive microbial diversity within the chicken gut microbiome revealed by metagenomics and culture.</title>
        <authorList>
            <person name="Gilroy R."/>
            <person name="Ravi A."/>
            <person name="Getino M."/>
            <person name="Pursley I."/>
            <person name="Horton D.L."/>
            <person name="Alikhan N.F."/>
            <person name="Baker D."/>
            <person name="Gharbi K."/>
            <person name="Hall N."/>
            <person name="Watson M."/>
            <person name="Adriaenssens E.M."/>
            <person name="Foster-Nyarko E."/>
            <person name="Jarju S."/>
            <person name="Secka A."/>
            <person name="Antonio M."/>
            <person name="Oren A."/>
            <person name="Chaudhuri R.R."/>
            <person name="La Ragione R."/>
            <person name="Hildebrand F."/>
            <person name="Pallen M.J."/>
        </authorList>
    </citation>
    <scope>NUCLEOTIDE SEQUENCE</scope>
    <source>
        <strain evidence="11">811</strain>
    </source>
</reference>
<comment type="function">
    <text evidence="5 6">Catalyzes the reduction of 1-pyrroline-5-carboxylate (PCA) to L-proline.</text>
</comment>
<feature type="domain" description="Pyrroline-5-carboxylate reductase dimerisation" evidence="10">
    <location>
        <begin position="159"/>
        <end position="264"/>
    </location>
</feature>
<comment type="subcellular location">
    <subcellularLocation>
        <location evidence="6">Cytoplasm</location>
    </subcellularLocation>
</comment>
<evidence type="ECO:0000313" key="11">
    <source>
        <dbReference type="EMBL" id="HIX07320.1"/>
    </source>
</evidence>
<dbReference type="NCBIfam" id="TIGR00112">
    <property type="entry name" value="proC"/>
    <property type="match status" value="1"/>
</dbReference>
<feature type="binding site" evidence="8">
    <location>
        <begin position="68"/>
        <end position="71"/>
    </location>
    <ligand>
        <name>NADP(+)</name>
        <dbReference type="ChEBI" id="CHEBI:58349"/>
    </ligand>
</feature>
<comment type="caution">
    <text evidence="11">The sequence shown here is derived from an EMBL/GenBank/DDBJ whole genome shotgun (WGS) entry which is preliminary data.</text>
</comment>
<dbReference type="PANTHER" id="PTHR11645">
    <property type="entry name" value="PYRROLINE-5-CARBOXYLATE REDUCTASE"/>
    <property type="match status" value="1"/>
</dbReference>
<gene>
    <name evidence="6 11" type="primary">proC</name>
    <name evidence="11" type="ORF">H9741_02500</name>
</gene>
<dbReference type="FunFam" id="1.10.3730.10:FF:000001">
    <property type="entry name" value="Pyrroline-5-carboxylate reductase"/>
    <property type="match status" value="1"/>
</dbReference>
<evidence type="ECO:0000259" key="9">
    <source>
        <dbReference type="Pfam" id="PF03807"/>
    </source>
</evidence>
<dbReference type="Pfam" id="PF03807">
    <property type="entry name" value="F420_oxidored"/>
    <property type="match status" value="1"/>
</dbReference>
<dbReference type="Gene3D" id="3.40.50.720">
    <property type="entry name" value="NAD(P)-binding Rossmann-like Domain"/>
    <property type="match status" value="1"/>
</dbReference>
<evidence type="ECO:0000256" key="7">
    <source>
        <dbReference type="NCBIfam" id="TIGR00112"/>
    </source>
</evidence>
<dbReference type="Gene3D" id="1.10.3730.10">
    <property type="entry name" value="ProC C-terminal domain-like"/>
    <property type="match status" value="1"/>
</dbReference>
<comment type="similarity">
    <text evidence="1 6">Belongs to the pyrroline-5-carboxylate reductase family.</text>
</comment>
<proteinExistence type="inferred from homology"/>
<evidence type="ECO:0000259" key="10">
    <source>
        <dbReference type="Pfam" id="PF14748"/>
    </source>
</evidence>
<feature type="domain" description="Pyrroline-5-carboxylate reductase catalytic N-terminal" evidence="9">
    <location>
        <begin position="6"/>
        <end position="95"/>
    </location>
</feature>
<protein>
    <recommendedName>
        <fullName evidence="6 7">Pyrroline-5-carboxylate reductase</fullName>
        <shortName evidence="6">P5C reductase</shortName>
        <shortName evidence="6">P5CR</shortName>
        <ecNumber evidence="6 7">1.5.1.2</ecNumber>
    </recommendedName>
    <alternativeName>
        <fullName evidence="6">PCA reductase</fullName>
    </alternativeName>
</protein>